<dbReference type="OrthoDB" id="2018507at2759"/>
<evidence type="ECO:0000259" key="10">
    <source>
        <dbReference type="PROSITE" id="PS50011"/>
    </source>
</evidence>
<dbReference type="PROSITE" id="PS00108">
    <property type="entry name" value="PROTEIN_KINASE_ST"/>
    <property type="match status" value="1"/>
</dbReference>
<feature type="region of interest" description="Disordered" evidence="9">
    <location>
        <begin position="346"/>
        <end position="427"/>
    </location>
</feature>
<evidence type="ECO:0000313" key="11">
    <source>
        <dbReference type="EMBL" id="KNC99838.1"/>
    </source>
</evidence>
<dbReference type="PANTHER" id="PTHR22967">
    <property type="entry name" value="SERINE/THREONINE PROTEIN KINASE"/>
    <property type="match status" value="1"/>
</dbReference>
<dbReference type="Pfam" id="PF00069">
    <property type="entry name" value="Pkinase"/>
    <property type="match status" value="1"/>
</dbReference>
<name>A0A0L0HG94_SPIPD</name>
<evidence type="ECO:0000256" key="3">
    <source>
        <dbReference type="ARBA" id="ARBA00022679"/>
    </source>
</evidence>
<dbReference type="InterPro" id="IPR011009">
    <property type="entry name" value="Kinase-like_dom_sf"/>
</dbReference>
<dbReference type="EC" id="2.7.11.1" evidence="1"/>
<feature type="compositionally biased region" description="Polar residues" evidence="9">
    <location>
        <begin position="349"/>
        <end position="359"/>
    </location>
</feature>
<accession>A0A0L0HG94</accession>
<feature type="region of interest" description="Disordered" evidence="9">
    <location>
        <begin position="683"/>
        <end position="704"/>
    </location>
</feature>
<dbReference type="InParanoid" id="A0A0L0HG94"/>
<feature type="domain" description="Protein kinase" evidence="10">
    <location>
        <begin position="61"/>
        <end position="330"/>
    </location>
</feature>
<proteinExistence type="predicted"/>
<dbReference type="RefSeq" id="XP_016607878.1">
    <property type="nucleotide sequence ID" value="XM_016753435.1"/>
</dbReference>
<dbReference type="Gene3D" id="1.10.510.10">
    <property type="entry name" value="Transferase(Phosphotransferase) domain 1"/>
    <property type="match status" value="1"/>
</dbReference>
<dbReference type="STRING" id="645134.A0A0L0HG94"/>
<evidence type="ECO:0000256" key="2">
    <source>
        <dbReference type="ARBA" id="ARBA00022527"/>
    </source>
</evidence>
<dbReference type="GO" id="GO:0004674">
    <property type="term" value="F:protein serine/threonine kinase activity"/>
    <property type="evidence" value="ECO:0007669"/>
    <property type="project" value="UniProtKB-KW"/>
</dbReference>
<organism evidence="11 12">
    <name type="scientific">Spizellomyces punctatus (strain DAOM BR117)</name>
    <dbReference type="NCBI Taxonomy" id="645134"/>
    <lineage>
        <taxon>Eukaryota</taxon>
        <taxon>Fungi</taxon>
        <taxon>Fungi incertae sedis</taxon>
        <taxon>Chytridiomycota</taxon>
        <taxon>Chytridiomycota incertae sedis</taxon>
        <taxon>Chytridiomycetes</taxon>
        <taxon>Spizellomycetales</taxon>
        <taxon>Spizellomycetaceae</taxon>
        <taxon>Spizellomyces</taxon>
    </lineage>
</organism>
<keyword evidence="4" id="KW-0547">Nucleotide-binding</keyword>
<feature type="region of interest" description="Disordered" evidence="9">
    <location>
        <begin position="1"/>
        <end position="42"/>
    </location>
</feature>
<keyword evidence="12" id="KW-1185">Reference proteome</keyword>
<sequence length="779" mass="85799">MNFFNKAQLPQTRPASGGGAGNRGMPSGHAHRTSASNLAVSPAPPGTYAPGTVLSVNATKVVVERFLAQGGFAHVYVVLVGNEQFQAVLKRGACPDQESLKDLEKEIHFMRQLNGHKNIVKYVDSSIQKARNGGFEVFILMEYCRGGHLVDFLNTRLSNRLTEPEILTIFSDVCEAVAHMHYSNPPIIHRDIKVENVLIANDGYKLCDFGSATTQIVLPGTSMSAADIRLLEDEIGKYTTLQYRAPELCDLYQKRGLTEKMDMWALGVLLYKLCFFTTPFEDSGTLAILNVRYTMPSHPSYSRNLLNLIELMLVADVSARADIYQIYSTVCRLRGLPCTLRNKYADGPSTHSTSRTNTPPHTPFGDQSAHTDARRLSSNISSPTTLNNMSASTPDLMTLSSNPNLATQQVMPMRRGRPPKHGKTLSNSTNVADLTASVSLLNVSSPHNPFAESRSVSSNRLTAPPEFFNNADLSAPKPGNVNRLTAPPEFFDRVEGFGAQPGKMFSPGTFPAGEAFQGSASDPFSVVDRQPVQQQQDQRVNHQQQRQQQPRVNFQQQEDQQPQFNPFDPFRPVPLRRDTTRSIPDLKINTTTPSIPSPLPSNLFSPQRPFQKSTSEIRLNAVDLSTRIHGHSRNKSWAQGRSPGDASGSESASRESLNSSGSSFGVNVAGLVRQFHQMEGAGATPHVRAGVDGRDRSGYATGPPRLRRDFSNSLDLVHPHRLFSRSIFNWHCQRVGTDAWSNTYYSPIRSHISLTHAAADNVRPPTTQTTPRNCAIPAT</sequence>
<dbReference type="GO" id="GO:0005737">
    <property type="term" value="C:cytoplasm"/>
    <property type="evidence" value="ECO:0007669"/>
    <property type="project" value="TreeGrafter"/>
</dbReference>
<dbReference type="eggNOG" id="KOG1989">
    <property type="taxonomic scope" value="Eukaryota"/>
</dbReference>
<dbReference type="InterPro" id="IPR008271">
    <property type="entry name" value="Ser/Thr_kinase_AS"/>
</dbReference>
<dbReference type="GO" id="GO:0005524">
    <property type="term" value="F:ATP binding"/>
    <property type="evidence" value="ECO:0007669"/>
    <property type="project" value="UniProtKB-KW"/>
</dbReference>
<feature type="compositionally biased region" description="Low complexity" evidence="9">
    <location>
        <begin position="526"/>
        <end position="570"/>
    </location>
</feature>
<dbReference type="InterPro" id="IPR000719">
    <property type="entry name" value="Prot_kinase_dom"/>
</dbReference>
<keyword evidence="5 11" id="KW-0418">Kinase</keyword>
<comment type="catalytic activity">
    <reaction evidence="7">
        <text>L-threonyl-[protein] + ATP = O-phospho-L-threonyl-[protein] + ADP + H(+)</text>
        <dbReference type="Rhea" id="RHEA:46608"/>
        <dbReference type="Rhea" id="RHEA-COMP:11060"/>
        <dbReference type="Rhea" id="RHEA-COMP:11605"/>
        <dbReference type="ChEBI" id="CHEBI:15378"/>
        <dbReference type="ChEBI" id="CHEBI:30013"/>
        <dbReference type="ChEBI" id="CHEBI:30616"/>
        <dbReference type="ChEBI" id="CHEBI:61977"/>
        <dbReference type="ChEBI" id="CHEBI:456216"/>
        <dbReference type="EC" id="2.7.11.1"/>
    </reaction>
</comment>
<evidence type="ECO:0000256" key="5">
    <source>
        <dbReference type="ARBA" id="ARBA00022777"/>
    </source>
</evidence>
<protein>
    <recommendedName>
        <fullName evidence="1">non-specific serine/threonine protein kinase</fullName>
        <ecNumber evidence="1">2.7.11.1</ecNumber>
    </recommendedName>
</protein>
<evidence type="ECO:0000256" key="9">
    <source>
        <dbReference type="SAM" id="MobiDB-lite"/>
    </source>
</evidence>
<dbReference type="EMBL" id="KQ257457">
    <property type="protein sequence ID" value="KNC99838.1"/>
    <property type="molecule type" value="Genomic_DNA"/>
</dbReference>
<keyword evidence="3" id="KW-0808">Transferase</keyword>
<feature type="compositionally biased region" description="Polar residues" evidence="9">
    <location>
        <begin position="376"/>
        <end position="410"/>
    </location>
</feature>
<evidence type="ECO:0000313" key="12">
    <source>
        <dbReference type="Proteomes" id="UP000053201"/>
    </source>
</evidence>
<reference evidence="11 12" key="1">
    <citation type="submission" date="2009-08" db="EMBL/GenBank/DDBJ databases">
        <title>The Genome Sequence of Spizellomyces punctatus strain DAOM BR117.</title>
        <authorList>
            <consortium name="The Broad Institute Genome Sequencing Platform"/>
            <person name="Russ C."/>
            <person name="Cuomo C."/>
            <person name="Shea T."/>
            <person name="Young S.K."/>
            <person name="Zeng Q."/>
            <person name="Koehrsen M."/>
            <person name="Haas B."/>
            <person name="Borodovsky M."/>
            <person name="Guigo R."/>
            <person name="Alvarado L."/>
            <person name="Berlin A."/>
            <person name="Bochicchio J."/>
            <person name="Borenstein D."/>
            <person name="Chapman S."/>
            <person name="Chen Z."/>
            <person name="Engels R."/>
            <person name="Freedman E."/>
            <person name="Gellesch M."/>
            <person name="Goldberg J."/>
            <person name="Griggs A."/>
            <person name="Gujja S."/>
            <person name="Heiman D."/>
            <person name="Hepburn T."/>
            <person name="Howarth C."/>
            <person name="Jen D."/>
            <person name="Larson L."/>
            <person name="Lewis B."/>
            <person name="Mehta T."/>
            <person name="Park D."/>
            <person name="Pearson M."/>
            <person name="Roberts A."/>
            <person name="Saif S."/>
            <person name="Shenoy N."/>
            <person name="Sisk P."/>
            <person name="Stolte C."/>
            <person name="Sykes S."/>
            <person name="Thomson T."/>
            <person name="Walk T."/>
            <person name="White J."/>
            <person name="Yandava C."/>
            <person name="Burger G."/>
            <person name="Gray M.W."/>
            <person name="Holland P.W.H."/>
            <person name="King N."/>
            <person name="Lang F.B.F."/>
            <person name="Roger A.J."/>
            <person name="Ruiz-Trillo I."/>
            <person name="Lander E."/>
            <person name="Nusbaum C."/>
        </authorList>
    </citation>
    <scope>NUCLEOTIDE SEQUENCE [LARGE SCALE GENOMIC DNA]</scope>
    <source>
        <strain evidence="11 12">DAOM BR117</strain>
    </source>
</reference>
<evidence type="ECO:0000256" key="6">
    <source>
        <dbReference type="ARBA" id="ARBA00022840"/>
    </source>
</evidence>
<keyword evidence="2" id="KW-0723">Serine/threonine-protein kinase</keyword>
<dbReference type="VEuPathDB" id="FungiDB:SPPG_05212"/>
<dbReference type="Proteomes" id="UP000053201">
    <property type="component" value="Unassembled WGS sequence"/>
</dbReference>
<dbReference type="PANTHER" id="PTHR22967:SF57">
    <property type="entry name" value="AUXILIN, ISOFORM A-RELATED"/>
    <property type="match status" value="1"/>
</dbReference>
<evidence type="ECO:0000256" key="8">
    <source>
        <dbReference type="ARBA" id="ARBA00048679"/>
    </source>
</evidence>
<dbReference type="OMA" id="ANTHISH"/>
<keyword evidence="6" id="KW-0067">ATP-binding</keyword>
<dbReference type="SUPFAM" id="SSF56112">
    <property type="entry name" value="Protein kinase-like (PK-like)"/>
    <property type="match status" value="1"/>
</dbReference>
<feature type="compositionally biased region" description="Basic residues" evidence="9">
    <location>
        <begin position="414"/>
        <end position="423"/>
    </location>
</feature>
<dbReference type="GO" id="GO:0000147">
    <property type="term" value="P:actin cortical patch assembly"/>
    <property type="evidence" value="ECO:0007669"/>
    <property type="project" value="TreeGrafter"/>
</dbReference>
<evidence type="ECO:0000256" key="4">
    <source>
        <dbReference type="ARBA" id="ARBA00022741"/>
    </source>
</evidence>
<dbReference type="GO" id="GO:0007015">
    <property type="term" value="P:actin filament organization"/>
    <property type="evidence" value="ECO:0007669"/>
    <property type="project" value="TreeGrafter"/>
</dbReference>
<comment type="catalytic activity">
    <reaction evidence="8">
        <text>L-seryl-[protein] + ATP = O-phospho-L-seryl-[protein] + ADP + H(+)</text>
        <dbReference type="Rhea" id="RHEA:17989"/>
        <dbReference type="Rhea" id="RHEA-COMP:9863"/>
        <dbReference type="Rhea" id="RHEA-COMP:11604"/>
        <dbReference type="ChEBI" id="CHEBI:15378"/>
        <dbReference type="ChEBI" id="CHEBI:29999"/>
        <dbReference type="ChEBI" id="CHEBI:30616"/>
        <dbReference type="ChEBI" id="CHEBI:83421"/>
        <dbReference type="ChEBI" id="CHEBI:456216"/>
        <dbReference type="EC" id="2.7.11.1"/>
    </reaction>
</comment>
<dbReference type="PROSITE" id="PS50011">
    <property type="entry name" value="PROTEIN_KINASE_DOM"/>
    <property type="match status" value="1"/>
</dbReference>
<gene>
    <name evidence="11" type="ORF">SPPG_05212</name>
</gene>
<dbReference type="SMART" id="SM00220">
    <property type="entry name" value="S_TKc"/>
    <property type="match status" value="1"/>
</dbReference>
<feature type="region of interest" description="Disordered" evidence="9">
    <location>
        <begin position="508"/>
        <end position="608"/>
    </location>
</feature>
<evidence type="ECO:0000256" key="7">
    <source>
        <dbReference type="ARBA" id="ARBA00047899"/>
    </source>
</evidence>
<dbReference type="AlphaFoldDB" id="A0A0L0HG94"/>
<feature type="compositionally biased region" description="Low complexity" evidence="9">
    <location>
        <begin position="646"/>
        <end position="661"/>
    </location>
</feature>
<evidence type="ECO:0000256" key="1">
    <source>
        <dbReference type="ARBA" id="ARBA00012513"/>
    </source>
</evidence>
<feature type="region of interest" description="Disordered" evidence="9">
    <location>
        <begin position="630"/>
        <end position="661"/>
    </location>
</feature>
<dbReference type="GeneID" id="27688604"/>